<dbReference type="EMBL" id="VSWD01000014">
    <property type="protein sequence ID" value="KAK3083431.1"/>
    <property type="molecule type" value="Genomic_DNA"/>
</dbReference>
<dbReference type="SMART" id="SM00135">
    <property type="entry name" value="LY"/>
    <property type="match status" value="3"/>
</dbReference>
<feature type="repeat" description="LDL-receptor class B" evidence="1">
    <location>
        <begin position="82"/>
        <end position="124"/>
    </location>
</feature>
<dbReference type="InterPro" id="IPR050778">
    <property type="entry name" value="Cueball_EGF_LRP_Nidogen"/>
</dbReference>
<dbReference type="PANTHER" id="PTHR46513:SF13">
    <property type="entry name" value="EGF-LIKE DOMAIN-CONTAINING PROTEIN"/>
    <property type="match status" value="1"/>
</dbReference>
<dbReference type="Proteomes" id="UP001186944">
    <property type="component" value="Unassembled WGS sequence"/>
</dbReference>
<protein>
    <submittedName>
        <fullName evidence="2">Uncharacterized protein</fullName>
    </submittedName>
</protein>
<keyword evidence="3" id="KW-1185">Reference proteome</keyword>
<evidence type="ECO:0000313" key="3">
    <source>
        <dbReference type="Proteomes" id="UP001186944"/>
    </source>
</evidence>
<name>A0AA89BIB8_PINIB</name>
<dbReference type="InterPro" id="IPR000033">
    <property type="entry name" value="LDLR_classB_rpt"/>
</dbReference>
<reference evidence="2" key="1">
    <citation type="submission" date="2019-08" db="EMBL/GenBank/DDBJ databases">
        <title>The improved chromosome-level genome for the pearl oyster Pinctada fucata martensii using PacBio sequencing and Hi-C.</title>
        <authorList>
            <person name="Zheng Z."/>
        </authorList>
    </citation>
    <scope>NUCLEOTIDE SEQUENCE</scope>
    <source>
        <strain evidence="2">ZZ-2019</strain>
        <tissue evidence="2">Adductor muscle</tissue>
    </source>
</reference>
<accession>A0AA89BIB8</accession>
<dbReference type="PROSITE" id="PS51120">
    <property type="entry name" value="LDLRB"/>
    <property type="match status" value="2"/>
</dbReference>
<dbReference type="AlphaFoldDB" id="A0AA89BIB8"/>
<comment type="caution">
    <text evidence="2">The sequence shown here is derived from an EMBL/GenBank/DDBJ whole genome shotgun (WGS) entry which is preliminary data.</text>
</comment>
<feature type="repeat" description="LDL-receptor class B" evidence="1">
    <location>
        <begin position="36"/>
        <end position="81"/>
    </location>
</feature>
<dbReference type="PANTHER" id="PTHR46513">
    <property type="entry name" value="VITELLOGENIN RECEPTOR-LIKE PROTEIN-RELATED-RELATED"/>
    <property type="match status" value="1"/>
</dbReference>
<dbReference type="SUPFAM" id="SSF63825">
    <property type="entry name" value="YWTD domain"/>
    <property type="match status" value="1"/>
</dbReference>
<evidence type="ECO:0000313" key="2">
    <source>
        <dbReference type="EMBL" id="KAK3083431.1"/>
    </source>
</evidence>
<dbReference type="InterPro" id="IPR011042">
    <property type="entry name" value="6-blade_b-propeller_TolB-like"/>
</dbReference>
<proteinExistence type="predicted"/>
<sequence length="203" mass="23426">MLKNFSGNLNKYKEFEDIRIGVSEGFGSVAFDWLSENLYWTDSMHDWIAMQPAYTKDESMFKIIVSDGLRQPEGLAIDPLARYIFWSDVHHDTIERTSLSGNERKILAFKSLKRVYSMVADVDKQMLFWVDEIRGTLETCDYNGQNRRVIDRKKGSHPTSVDISMVCKQGMGLIKTPFKKDTSIKIFSSFTVQTQTYKISFTS</sequence>
<gene>
    <name evidence="2" type="ORF">FSP39_022421</name>
</gene>
<organism evidence="2 3">
    <name type="scientific">Pinctada imbricata</name>
    <name type="common">Atlantic pearl-oyster</name>
    <name type="synonym">Pinctada martensii</name>
    <dbReference type="NCBI Taxonomy" id="66713"/>
    <lineage>
        <taxon>Eukaryota</taxon>
        <taxon>Metazoa</taxon>
        <taxon>Spiralia</taxon>
        <taxon>Lophotrochozoa</taxon>
        <taxon>Mollusca</taxon>
        <taxon>Bivalvia</taxon>
        <taxon>Autobranchia</taxon>
        <taxon>Pteriomorphia</taxon>
        <taxon>Pterioida</taxon>
        <taxon>Pterioidea</taxon>
        <taxon>Pteriidae</taxon>
        <taxon>Pinctada</taxon>
    </lineage>
</organism>
<evidence type="ECO:0000256" key="1">
    <source>
        <dbReference type="PROSITE-ProRule" id="PRU00461"/>
    </source>
</evidence>
<dbReference type="Gene3D" id="2.120.10.30">
    <property type="entry name" value="TolB, C-terminal domain"/>
    <property type="match status" value="1"/>
</dbReference>